<gene>
    <name evidence="1" type="ORF">BN961_03273</name>
</gene>
<protein>
    <submittedName>
        <fullName evidence="1">Uncharacterized protein</fullName>
    </submittedName>
</protein>
<keyword evidence="2" id="KW-1185">Reference proteome</keyword>
<proteinExistence type="predicted"/>
<name>A0A090MR65_AFIFE</name>
<evidence type="ECO:0000313" key="1">
    <source>
        <dbReference type="EMBL" id="CEG09841.1"/>
    </source>
</evidence>
<reference evidence="1 2" key="1">
    <citation type="journal article" date="2014" name="Genome Announc.">
        <title>Genome Sequence of Afipia felis Strain 76713, Isolated in Hospital Water Using an Amoeba Co-Culture Procedure.</title>
        <authorList>
            <person name="Benamar S."/>
            <person name="La Scola B."/>
            <person name="Croce O."/>
        </authorList>
    </citation>
    <scope>NUCLEOTIDE SEQUENCE [LARGE SCALE GENOMIC DNA]</scope>
    <source>
        <strain evidence="1 2">76713</strain>
    </source>
</reference>
<evidence type="ECO:0000313" key="2">
    <source>
        <dbReference type="Proteomes" id="UP000035762"/>
    </source>
</evidence>
<organism evidence="1 2">
    <name type="scientific">Afipia felis</name>
    <name type="common">Cat scratch disease bacillus</name>
    <dbReference type="NCBI Taxonomy" id="1035"/>
    <lineage>
        <taxon>Bacteria</taxon>
        <taxon>Pseudomonadati</taxon>
        <taxon>Pseudomonadota</taxon>
        <taxon>Alphaproteobacteria</taxon>
        <taxon>Hyphomicrobiales</taxon>
        <taxon>Nitrobacteraceae</taxon>
        <taxon>Afipia</taxon>
    </lineage>
</organism>
<dbReference type="Proteomes" id="UP000035762">
    <property type="component" value="Unassembled WGS sequence"/>
</dbReference>
<comment type="caution">
    <text evidence="1">The sequence shown here is derived from an EMBL/GenBank/DDBJ whole genome shotgun (WGS) entry which is preliminary data.</text>
</comment>
<dbReference type="EMBL" id="CCAZ020000002">
    <property type="protein sequence ID" value="CEG09841.1"/>
    <property type="molecule type" value="Genomic_DNA"/>
</dbReference>
<dbReference type="AlphaFoldDB" id="A0A090MR65"/>
<accession>A0A090MR65</accession>
<sequence length="65" mass="7228">MFPSLLALRALKEKRYTQAVSHFPDGETMLFAFTQLSEINSQFVPIALSELLADTALADVERDGL</sequence>